<name>A0A238LJI8_9RHOB</name>
<keyword evidence="2" id="KW-0805">Transcription regulation</keyword>
<evidence type="ECO:0000313" key="7">
    <source>
        <dbReference type="Proteomes" id="UP000201613"/>
    </source>
</evidence>
<protein>
    <submittedName>
        <fullName evidence="6">HTH-type transcriptional repressor CytR</fullName>
    </submittedName>
</protein>
<proteinExistence type="predicted"/>
<evidence type="ECO:0000259" key="5">
    <source>
        <dbReference type="PROSITE" id="PS50932"/>
    </source>
</evidence>
<feature type="domain" description="HTH lacI-type" evidence="5">
    <location>
        <begin position="7"/>
        <end position="61"/>
    </location>
</feature>
<dbReference type="PROSITE" id="PS50932">
    <property type="entry name" value="HTH_LACI_2"/>
    <property type="match status" value="1"/>
</dbReference>
<dbReference type="RefSeq" id="WP_093994006.1">
    <property type="nucleotide sequence ID" value="NZ_FXZK01000013.1"/>
</dbReference>
<reference evidence="6 7" key="1">
    <citation type="submission" date="2017-05" db="EMBL/GenBank/DDBJ databases">
        <authorList>
            <person name="Song R."/>
            <person name="Chenine A.L."/>
            <person name="Ruprecht R.M."/>
        </authorList>
    </citation>
    <scope>NUCLEOTIDE SEQUENCE [LARGE SCALE GENOMIC DNA]</scope>
    <source>
        <strain evidence="6 7">CECT 8899</strain>
    </source>
</reference>
<dbReference type="EMBL" id="FXZK01000013">
    <property type="protein sequence ID" value="SMY09831.1"/>
    <property type="molecule type" value="Genomic_DNA"/>
</dbReference>
<organism evidence="6 7">
    <name type="scientific">Flavimaricola marinus</name>
    <dbReference type="NCBI Taxonomy" id="1819565"/>
    <lineage>
        <taxon>Bacteria</taxon>
        <taxon>Pseudomonadati</taxon>
        <taxon>Pseudomonadota</taxon>
        <taxon>Alphaproteobacteria</taxon>
        <taxon>Rhodobacterales</taxon>
        <taxon>Paracoccaceae</taxon>
        <taxon>Flavimaricola</taxon>
    </lineage>
</organism>
<dbReference type="Pfam" id="PF13377">
    <property type="entry name" value="Peripla_BP_3"/>
    <property type="match status" value="1"/>
</dbReference>
<gene>
    <name evidence="6" type="primary">cytR</name>
    <name evidence="6" type="ORF">LOM8899_04003</name>
</gene>
<dbReference type="InterPro" id="IPR010982">
    <property type="entry name" value="Lambda_DNA-bd_dom_sf"/>
</dbReference>
<sequence length="365" mass="39353">MNEERKATITDVARRAGVSTATAGRVLGGYGYSSTEMKTRVQDAATALGYSPNLLARSLITGLTRTIGFVAGDIQSPFYAKILRGISDAADEAGFALLITNSDETIEREVDAIRLLREKQVDGMIVSPCDTQRSPHLRDAAAATPLVLIDRQVRGLDVDSIGVDNVEAVQTGIARLIERGHRRIGMVAELQSTRPDELATFVSGICADPATDVSTLYPSWQRLAGFVRAHTAAGVPVDLSLIAQVGDYSMEEAERQARAMLARSDRPSALFTADGLMTEGTMHAITACGLRIPDDLSLVGFDELDWMAFVSPGIDAIAQPRRLMGQRATQMLIERMDQADLAPRKLTLAARQILRGSVRTVTPTG</sequence>
<dbReference type="CDD" id="cd06267">
    <property type="entry name" value="PBP1_LacI_sugar_binding-like"/>
    <property type="match status" value="1"/>
</dbReference>
<evidence type="ECO:0000256" key="1">
    <source>
        <dbReference type="ARBA" id="ARBA00022491"/>
    </source>
</evidence>
<dbReference type="InterPro" id="IPR000843">
    <property type="entry name" value="HTH_LacI"/>
</dbReference>
<dbReference type="SMART" id="SM00354">
    <property type="entry name" value="HTH_LACI"/>
    <property type="match status" value="1"/>
</dbReference>
<dbReference type="GO" id="GO:0003700">
    <property type="term" value="F:DNA-binding transcription factor activity"/>
    <property type="evidence" value="ECO:0007669"/>
    <property type="project" value="TreeGrafter"/>
</dbReference>
<evidence type="ECO:0000256" key="3">
    <source>
        <dbReference type="ARBA" id="ARBA00023125"/>
    </source>
</evidence>
<dbReference type="OrthoDB" id="8433438at2"/>
<dbReference type="SUPFAM" id="SSF53822">
    <property type="entry name" value="Periplasmic binding protein-like I"/>
    <property type="match status" value="1"/>
</dbReference>
<dbReference type="InterPro" id="IPR046335">
    <property type="entry name" value="LacI/GalR-like_sensor"/>
</dbReference>
<accession>A0A238LJI8</accession>
<dbReference type="CDD" id="cd01392">
    <property type="entry name" value="HTH_LacI"/>
    <property type="match status" value="1"/>
</dbReference>
<keyword evidence="4" id="KW-0804">Transcription</keyword>
<dbReference type="Pfam" id="PF00356">
    <property type="entry name" value="LacI"/>
    <property type="match status" value="1"/>
</dbReference>
<dbReference type="PANTHER" id="PTHR30146">
    <property type="entry name" value="LACI-RELATED TRANSCRIPTIONAL REPRESSOR"/>
    <property type="match status" value="1"/>
</dbReference>
<keyword evidence="7" id="KW-1185">Reference proteome</keyword>
<dbReference type="SUPFAM" id="SSF47413">
    <property type="entry name" value="lambda repressor-like DNA-binding domains"/>
    <property type="match status" value="1"/>
</dbReference>
<keyword evidence="3" id="KW-0238">DNA-binding</keyword>
<dbReference type="Gene3D" id="3.40.50.2300">
    <property type="match status" value="3"/>
</dbReference>
<dbReference type="Gene3D" id="1.10.260.40">
    <property type="entry name" value="lambda repressor-like DNA-binding domains"/>
    <property type="match status" value="1"/>
</dbReference>
<dbReference type="AlphaFoldDB" id="A0A238LJI8"/>
<keyword evidence="1" id="KW-0678">Repressor</keyword>
<evidence type="ECO:0000313" key="6">
    <source>
        <dbReference type="EMBL" id="SMY09831.1"/>
    </source>
</evidence>
<dbReference type="InterPro" id="IPR028082">
    <property type="entry name" value="Peripla_BP_I"/>
</dbReference>
<evidence type="ECO:0000256" key="4">
    <source>
        <dbReference type="ARBA" id="ARBA00023163"/>
    </source>
</evidence>
<dbReference type="GO" id="GO:0000976">
    <property type="term" value="F:transcription cis-regulatory region binding"/>
    <property type="evidence" value="ECO:0007669"/>
    <property type="project" value="TreeGrafter"/>
</dbReference>
<dbReference type="PROSITE" id="PS00356">
    <property type="entry name" value="HTH_LACI_1"/>
    <property type="match status" value="1"/>
</dbReference>
<dbReference type="PANTHER" id="PTHR30146:SF148">
    <property type="entry name" value="HTH-TYPE TRANSCRIPTIONAL REPRESSOR PURR-RELATED"/>
    <property type="match status" value="1"/>
</dbReference>
<dbReference type="Proteomes" id="UP000201613">
    <property type="component" value="Unassembled WGS sequence"/>
</dbReference>
<evidence type="ECO:0000256" key="2">
    <source>
        <dbReference type="ARBA" id="ARBA00023015"/>
    </source>
</evidence>